<dbReference type="GO" id="GO:0030425">
    <property type="term" value="C:dendrite"/>
    <property type="evidence" value="ECO:0007669"/>
    <property type="project" value="TreeGrafter"/>
</dbReference>
<keyword evidence="3 9" id="KW-0812">Transmembrane</keyword>
<evidence type="ECO:0000313" key="14">
    <source>
        <dbReference type="Proteomes" id="UP000663889"/>
    </source>
</evidence>
<dbReference type="InterPro" id="IPR017452">
    <property type="entry name" value="GPCR_Rhodpsn_7TM"/>
</dbReference>
<dbReference type="EMBL" id="CAJNOU010004243">
    <property type="protein sequence ID" value="CAF1433188.1"/>
    <property type="molecule type" value="Genomic_DNA"/>
</dbReference>
<dbReference type="Proteomes" id="UP000663882">
    <property type="component" value="Unassembled WGS sequence"/>
</dbReference>
<feature type="domain" description="G-protein coupled receptors family 1 profile" evidence="11">
    <location>
        <begin position="46"/>
        <end position="476"/>
    </location>
</feature>
<feature type="transmembrane region" description="Helical" evidence="10">
    <location>
        <begin position="67"/>
        <end position="89"/>
    </location>
</feature>
<evidence type="ECO:0000256" key="3">
    <source>
        <dbReference type="ARBA" id="ARBA00022692"/>
    </source>
</evidence>
<dbReference type="PANTHER" id="PTHR24247">
    <property type="entry name" value="5-HYDROXYTRYPTAMINE RECEPTOR"/>
    <property type="match status" value="1"/>
</dbReference>
<evidence type="ECO:0000256" key="1">
    <source>
        <dbReference type="ARBA" id="ARBA00004651"/>
    </source>
</evidence>
<organism evidence="13 14">
    <name type="scientific">Rotaria sordida</name>
    <dbReference type="NCBI Taxonomy" id="392033"/>
    <lineage>
        <taxon>Eukaryota</taxon>
        <taxon>Metazoa</taxon>
        <taxon>Spiralia</taxon>
        <taxon>Gnathifera</taxon>
        <taxon>Rotifera</taxon>
        <taxon>Eurotatoria</taxon>
        <taxon>Bdelloidea</taxon>
        <taxon>Philodinida</taxon>
        <taxon>Philodinidae</taxon>
        <taxon>Rotaria</taxon>
    </lineage>
</organism>
<dbReference type="Proteomes" id="UP000663889">
    <property type="component" value="Unassembled WGS sequence"/>
</dbReference>
<keyword evidence="7 9" id="KW-0675">Receptor</keyword>
<feature type="transmembrane region" description="Helical" evidence="10">
    <location>
        <begin position="203"/>
        <end position="223"/>
    </location>
</feature>
<sequence length="502" mass="58280">MNSSQIVILNITMKMLIKNPMNSSSIIISIIIGICLSLIAFITALGNIVVLLAFYFDKKLRTINDYFILNMAIADFLVGFFCIPFYIPFSITQSWPFGRLFCKIWVTIDDVATMASVINIVGISINRYWSIGYPISYRKYARLDFVYIVMGFVWFISFINFAPGIWLFSLFDKENVEKSRSDNDCSGDYHKSFVYMLIAQFNYFIWPFILLCILNMLIMINICKRTRKMTRSRAHCEPIKTKENVVLVLVSSRLGTSKDTDDGQSLSILSKHNINLIEESPSRIIKEKKYFIKDFSQNKNLQTLSNKSSSNNSPFKNRYLSSYNHNKYPNINNSSIKSLKEIDGSSPIVYLPRKCSNVNKFVSDNYRQDSITEYQFENENDTYIENNSSKSISNKTISSNRLKIKSQLYSQIQSRIIRDRKAARSLFILVVVFIIFLLPYVICATASTAGLNVSKIIFEISFWLLWMNSACNPFLYPFIQIKYRRAYINLFRSCRKYFTFSQ</sequence>
<feature type="transmembrane region" description="Helical" evidence="10">
    <location>
        <begin position="26"/>
        <end position="55"/>
    </location>
</feature>
<dbReference type="GO" id="GO:0045202">
    <property type="term" value="C:synapse"/>
    <property type="evidence" value="ECO:0007669"/>
    <property type="project" value="TreeGrafter"/>
</dbReference>
<feature type="transmembrane region" description="Helical" evidence="10">
    <location>
        <begin position="104"/>
        <end position="125"/>
    </location>
</feature>
<accession>A0A815N8L5</accession>
<dbReference type="GO" id="GO:0007197">
    <property type="term" value="P:adenylate cyclase-inhibiting G protein-coupled acetylcholine receptor signaling pathway"/>
    <property type="evidence" value="ECO:0007669"/>
    <property type="project" value="TreeGrafter"/>
</dbReference>
<keyword evidence="4 10" id="KW-1133">Transmembrane helix</keyword>
<gene>
    <name evidence="12" type="ORF">RFH988_LOCUS33287</name>
    <name evidence="13" type="ORF">SEV965_LOCUS32852</name>
</gene>
<keyword evidence="5 9" id="KW-0297">G-protein coupled receptor</keyword>
<comment type="subcellular location">
    <subcellularLocation>
        <location evidence="1">Cell membrane</location>
        <topology evidence="1">Multi-pass membrane protein</topology>
    </subcellularLocation>
</comment>
<dbReference type="AlphaFoldDB" id="A0A815N8L5"/>
<keyword evidence="6 10" id="KW-0472">Membrane</keyword>
<evidence type="ECO:0000256" key="6">
    <source>
        <dbReference type="ARBA" id="ARBA00023136"/>
    </source>
</evidence>
<dbReference type="Pfam" id="PF00001">
    <property type="entry name" value="7tm_1"/>
    <property type="match status" value="1"/>
</dbReference>
<evidence type="ECO:0000259" key="11">
    <source>
        <dbReference type="PROSITE" id="PS50262"/>
    </source>
</evidence>
<dbReference type="SMART" id="SM01381">
    <property type="entry name" value="7TM_GPCR_Srsx"/>
    <property type="match status" value="1"/>
</dbReference>
<dbReference type="GO" id="GO:0004993">
    <property type="term" value="F:G protein-coupled serotonin receptor activity"/>
    <property type="evidence" value="ECO:0007669"/>
    <property type="project" value="TreeGrafter"/>
</dbReference>
<dbReference type="GO" id="GO:0016907">
    <property type="term" value="F:G protein-coupled acetylcholine receptor activity"/>
    <property type="evidence" value="ECO:0007669"/>
    <property type="project" value="TreeGrafter"/>
</dbReference>
<evidence type="ECO:0000256" key="5">
    <source>
        <dbReference type="ARBA" id="ARBA00023040"/>
    </source>
</evidence>
<dbReference type="PRINTS" id="PR00237">
    <property type="entry name" value="GPCRRHODOPSN"/>
</dbReference>
<dbReference type="PANTHER" id="PTHR24247:SF195">
    <property type="entry name" value="G-PROTEIN COUPLED RECEPTORS FAMILY 1 PROFILE DOMAIN-CONTAINING PROTEIN"/>
    <property type="match status" value="1"/>
</dbReference>
<evidence type="ECO:0000256" key="7">
    <source>
        <dbReference type="ARBA" id="ARBA00023170"/>
    </source>
</evidence>
<evidence type="ECO:0000256" key="4">
    <source>
        <dbReference type="ARBA" id="ARBA00022989"/>
    </source>
</evidence>
<dbReference type="Gene3D" id="1.20.1070.10">
    <property type="entry name" value="Rhodopsin 7-helix transmembrane proteins"/>
    <property type="match status" value="2"/>
</dbReference>
<evidence type="ECO:0000256" key="2">
    <source>
        <dbReference type="ARBA" id="ARBA00022475"/>
    </source>
</evidence>
<dbReference type="EMBL" id="CAJNOO010004137">
    <property type="protein sequence ID" value="CAF1370013.1"/>
    <property type="molecule type" value="Genomic_DNA"/>
</dbReference>
<keyword evidence="8 9" id="KW-0807">Transducer</keyword>
<comment type="similarity">
    <text evidence="9">Belongs to the G-protein coupled receptor 1 family.</text>
</comment>
<evidence type="ECO:0000313" key="13">
    <source>
        <dbReference type="EMBL" id="CAF1433188.1"/>
    </source>
</evidence>
<dbReference type="InterPro" id="IPR000276">
    <property type="entry name" value="GPCR_Rhodpsn"/>
</dbReference>
<dbReference type="SUPFAM" id="SSF81321">
    <property type="entry name" value="Family A G protein-coupled receptor-like"/>
    <property type="match status" value="1"/>
</dbReference>
<dbReference type="GO" id="GO:0007187">
    <property type="term" value="P:G protein-coupled receptor signaling pathway, coupled to cyclic nucleotide second messenger"/>
    <property type="evidence" value="ECO:0007669"/>
    <property type="project" value="TreeGrafter"/>
</dbReference>
<dbReference type="GO" id="GO:0005886">
    <property type="term" value="C:plasma membrane"/>
    <property type="evidence" value="ECO:0007669"/>
    <property type="project" value="UniProtKB-SubCell"/>
</dbReference>
<feature type="transmembrane region" description="Helical" evidence="10">
    <location>
        <begin position="426"/>
        <end position="448"/>
    </location>
</feature>
<evidence type="ECO:0000256" key="8">
    <source>
        <dbReference type="ARBA" id="ARBA00023224"/>
    </source>
</evidence>
<dbReference type="PROSITE" id="PS00237">
    <property type="entry name" value="G_PROTEIN_RECEP_F1_1"/>
    <property type="match status" value="1"/>
</dbReference>
<dbReference type="OrthoDB" id="10071887at2759"/>
<feature type="transmembrane region" description="Helical" evidence="10">
    <location>
        <begin position="460"/>
        <end position="479"/>
    </location>
</feature>
<name>A0A815N8L5_9BILA</name>
<protein>
    <recommendedName>
        <fullName evidence="11">G-protein coupled receptors family 1 profile domain-containing protein</fullName>
    </recommendedName>
</protein>
<comment type="caution">
    <text evidence="13">The sequence shown here is derived from an EMBL/GenBank/DDBJ whole genome shotgun (WGS) entry which is preliminary data.</text>
</comment>
<dbReference type="PROSITE" id="PS50262">
    <property type="entry name" value="G_PROTEIN_RECEP_F1_2"/>
    <property type="match status" value="1"/>
</dbReference>
<evidence type="ECO:0000256" key="10">
    <source>
        <dbReference type="SAM" id="Phobius"/>
    </source>
</evidence>
<keyword evidence="2" id="KW-1003">Cell membrane</keyword>
<evidence type="ECO:0000256" key="9">
    <source>
        <dbReference type="RuleBase" id="RU000688"/>
    </source>
</evidence>
<proteinExistence type="inferred from homology"/>
<feature type="transmembrane region" description="Helical" evidence="10">
    <location>
        <begin position="145"/>
        <end position="168"/>
    </location>
</feature>
<reference evidence="13" key="1">
    <citation type="submission" date="2021-02" db="EMBL/GenBank/DDBJ databases">
        <authorList>
            <person name="Nowell W R."/>
        </authorList>
    </citation>
    <scope>NUCLEOTIDE SEQUENCE</scope>
</reference>
<evidence type="ECO:0000313" key="12">
    <source>
        <dbReference type="EMBL" id="CAF1370013.1"/>
    </source>
</evidence>